<dbReference type="Gene3D" id="1.25.10.10">
    <property type="entry name" value="Leucine-rich Repeat Variant"/>
    <property type="match status" value="2"/>
</dbReference>
<dbReference type="PROSITE" id="PS51214">
    <property type="entry name" value="IBB"/>
    <property type="match status" value="1"/>
</dbReference>
<protein>
    <submittedName>
        <fullName evidence="9">Importin subunit alpha</fullName>
    </submittedName>
</protein>
<feature type="compositionally biased region" description="Basic residues" evidence="7">
    <location>
        <begin position="1"/>
        <end position="18"/>
    </location>
</feature>
<keyword evidence="10" id="KW-1185">Reference proteome</keyword>
<organism evidence="9 10">
    <name type="scientific">Anaeramoeba flamelloides</name>
    <dbReference type="NCBI Taxonomy" id="1746091"/>
    <lineage>
        <taxon>Eukaryota</taxon>
        <taxon>Metamonada</taxon>
        <taxon>Anaeramoebidae</taxon>
        <taxon>Anaeramoeba</taxon>
    </lineage>
</organism>
<dbReference type="Proteomes" id="UP001150062">
    <property type="component" value="Unassembled WGS sequence"/>
</dbReference>
<dbReference type="PROSITE" id="PS50176">
    <property type="entry name" value="ARM_REPEAT"/>
    <property type="match status" value="1"/>
</dbReference>
<feature type="domain" description="IBB" evidence="8">
    <location>
        <begin position="1"/>
        <end position="58"/>
    </location>
</feature>
<keyword evidence="3" id="KW-0677">Repeat</keyword>
<gene>
    <name evidence="9" type="ORF">M0813_25534</name>
</gene>
<evidence type="ECO:0000256" key="2">
    <source>
        <dbReference type="ARBA" id="ARBA00022448"/>
    </source>
</evidence>
<evidence type="ECO:0000256" key="7">
    <source>
        <dbReference type="SAM" id="MobiDB-lite"/>
    </source>
</evidence>
<dbReference type="InterPro" id="IPR002652">
    <property type="entry name" value="Importin-a_IBB"/>
</dbReference>
<dbReference type="InterPro" id="IPR000225">
    <property type="entry name" value="Armadillo"/>
</dbReference>
<keyword evidence="2 6" id="KW-0813">Transport</keyword>
<dbReference type="SUPFAM" id="SSF48371">
    <property type="entry name" value="ARM repeat"/>
    <property type="match status" value="1"/>
</dbReference>
<feature type="repeat" description="ARM" evidence="5">
    <location>
        <begin position="252"/>
        <end position="294"/>
    </location>
</feature>
<evidence type="ECO:0000313" key="10">
    <source>
        <dbReference type="Proteomes" id="UP001150062"/>
    </source>
</evidence>
<evidence type="ECO:0000256" key="1">
    <source>
        <dbReference type="ARBA" id="ARBA00010394"/>
    </source>
</evidence>
<feature type="region of interest" description="Disordered" evidence="7">
    <location>
        <begin position="1"/>
        <end position="45"/>
    </location>
</feature>
<dbReference type="Pfam" id="PF01749">
    <property type="entry name" value="IBB"/>
    <property type="match status" value="1"/>
</dbReference>
<evidence type="ECO:0000313" key="9">
    <source>
        <dbReference type="EMBL" id="KAJ6238951.1"/>
    </source>
</evidence>
<evidence type="ECO:0000256" key="4">
    <source>
        <dbReference type="ARBA" id="ARBA00022927"/>
    </source>
</evidence>
<keyword evidence="4" id="KW-0653">Protein transport</keyword>
<feature type="compositionally biased region" description="Basic and acidic residues" evidence="7">
    <location>
        <begin position="19"/>
        <end position="31"/>
    </location>
</feature>
<dbReference type="Pfam" id="PF00514">
    <property type="entry name" value="Arm"/>
    <property type="match status" value="4"/>
</dbReference>
<dbReference type="InterPro" id="IPR016024">
    <property type="entry name" value="ARM-type_fold"/>
</dbReference>
<dbReference type="InterPro" id="IPR011989">
    <property type="entry name" value="ARM-like"/>
</dbReference>
<evidence type="ECO:0000256" key="5">
    <source>
        <dbReference type="PROSITE-ProRule" id="PRU00259"/>
    </source>
</evidence>
<dbReference type="EMBL" id="JAOAOG010000231">
    <property type="protein sequence ID" value="KAJ6238951.1"/>
    <property type="molecule type" value="Genomic_DNA"/>
</dbReference>
<evidence type="ECO:0000256" key="3">
    <source>
        <dbReference type="ARBA" id="ARBA00022737"/>
    </source>
</evidence>
<accession>A0ABQ8Y2F8</accession>
<name>A0ABQ8Y2F8_9EUKA</name>
<comment type="caution">
    <text evidence="9">The sequence shown here is derived from an EMBL/GenBank/DDBJ whole genome shotgun (WGS) entry which is preliminary data.</text>
</comment>
<sequence length="435" mass="49924">MSSNFKKKLEKRKGLFKKKNNEDSSRSKRNEVNISISKKKRESRLMKRRNIQSTEVIPHIQDLSNIIEGTKSKNIDQISQCVQQIRILLSQKSDPPIDIVIKSGIIPTFVEMLSQKENLFLQLETAWIFSNICSGNHQQTKFVVDHGIIPIFIELLDSNDLSIVGQCQLVFPIFSTYLQDFEEELLIDSCWGMSYICHDPENIQQLISGDSISRLIQLLEKDNDEIIITSIRILSGVLGGTNKQTEFVLQAGILKPLKKLIRSPHHRIVKETCFALSNITAGTEDQIQLIIDEGFTPEIIDLFSNENPKIRREVCWIMCNAINGGNTEQIEIFIEANIIEKLCAFLLSDEIMIVKIVLEAYQKMLGAGVEISKEREEKENIIAEKMDDLEITSLIEKISESKKDKISKIAQTIQNNFFYYDDFYEQNYYQDSDSD</sequence>
<comment type="similarity">
    <text evidence="1">Belongs to the importin alpha family.</text>
</comment>
<proteinExistence type="inferred from homology"/>
<dbReference type="PANTHER" id="PTHR23316">
    <property type="entry name" value="IMPORTIN ALPHA"/>
    <property type="match status" value="1"/>
</dbReference>
<evidence type="ECO:0000259" key="8">
    <source>
        <dbReference type="PROSITE" id="PS51214"/>
    </source>
</evidence>
<dbReference type="PIRSF" id="PIRSF005673">
    <property type="entry name" value="Importin_alpha"/>
    <property type="match status" value="1"/>
</dbReference>
<dbReference type="SMART" id="SM00185">
    <property type="entry name" value="ARM"/>
    <property type="match status" value="6"/>
</dbReference>
<dbReference type="InterPro" id="IPR024931">
    <property type="entry name" value="Importin_alpha"/>
</dbReference>
<evidence type="ECO:0000256" key="6">
    <source>
        <dbReference type="PROSITE-ProRule" id="PRU00561"/>
    </source>
</evidence>
<reference evidence="9" key="1">
    <citation type="submission" date="2022-08" db="EMBL/GenBank/DDBJ databases">
        <title>Novel sulfate-reducing endosymbionts in the free-living metamonad Anaeramoeba.</title>
        <authorList>
            <person name="Jerlstrom-Hultqvist J."/>
            <person name="Cepicka I."/>
            <person name="Gallot-Lavallee L."/>
            <person name="Salas-Leiva D."/>
            <person name="Curtis B.A."/>
            <person name="Zahonova K."/>
            <person name="Pipaliya S."/>
            <person name="Dacks J."/>
            <person name="Roger A.J."/>
        </authorList>
    </citation>
    <scope>NUCLEOTIDE SEQUENCE</scope>
    <source>
        <strain evidence="9">Schooner1</strain>
    </source>
</reference>